<proteinExistence type="predicted"/>
<feature type="domain" description="SGNH hydrolase-type esterase" evidence="1">
    <location>
        <begin position="14"/>
        <end position="184"/>
    </location>
</feature>
<accession>A0A1G9IGS7</accession>
<dbReference type="RefSeq" id="WP_093249303.1">
    <property type="nucleotide sequence ID" value="NZ_FNGP01000001.1"/>
</dbReference>
<organism evidence="2 3">
    <name type="scientific">Tessaracoccus oleiagri</name>
    <dbReference type="NCBI Taxonomy" id="686624"/>
    <lineage>
        <taxon>Bacteria</taxon>
        <taxon>Bacillati</taxon>
        <taxon>Actinomycetota</taxon>
        <taxon>Actinomycetes</taxon>
        <taxon>Propionibacteriales</taxon>
        <taxon>Propionibacteriaceae</taxon>
        <taxon>Tessaracoccus</taxon>
    </lineage>
</organism>
<sequence length="202" mass="22566">MTIPLSDEPITWLFVGDSITHGCVHTDSARSYVEHFNEAVRREGNRKTDVLLNTAVSGWTVGDLLKDFEHYAGRFRPDVCIVMFGTNDAQDGVEGVARYRAGLEEVVARLERDNARVVLQVPPPIHAVESGRDEIERYREVVRDVAAERELLLVDHPSDWEELDADGGYEHLLADHIHPGAEGHLRMAGLVLRTLGLSHLAN</sequence>
<name>A0A1G9IGS7_9ACTN</name>
<dbReference type="Gene3D" id="3.40.50.1110">
    <property type="entry name" value="SGNH hydrolase"/>
    <property type="match status" value="1"/>
</dbReference>
<dbReference type="OrthoDB" id="3288625at2"/>
<dbReference type="PANTHER" id="PTHR30383:SF5">
    <property type="entry name" value="SGNH HYDROLASE-TYPE ESTERASE DOMAIN-CONTAINING PROTEIN"/>
    <property type="match status" value="1"/>
</dbReference>
<evidence type="ECO:0000259" key="1">
    <source>
        <dbReference type="Pfam" id="PF13472"/>
    </source>
</evidence>
<dbReference type="InterPro" id="IPR013830">
    <property type="entry name" value="SGNH_hydro"/>
</dbReference>
<dbReference type="SUPFAM" id="SSF52266">
    <property type="entry name" value="SGNH hydrolase"/>
    <property type="match status" value="1"/>
</dbReference>
<protein>
    <submittedName>
        <fullName evidence="2">Lysophospholipase L1</fullName>
    </submittedName>
</protein>
<dbReference type="InterPro" id="IPR051532">
    <property type="entry name" value="Ester_Hydrolysis_Enzymes"/>
</dbReference>
<dbReference type="Proteomes" id="UP000199475">
    <property type="component" value="Unassembled WGS sequence"/>
</dbReference>
<keyword evidence="3" id="KW-1185">Reference proteome</keyword>
<dbReference type="STRING" id="686624.SAMN04488242_0932"/>
<dbReference type="EMBL" id="FNGP01000001">
    <property type="protein sequence ID" value="SDL24397.1"/>
    <property type="molecule type" value="Genomic_DNA"/>
</dbReference>
<reference evidence="2 3" key="1">
    <citation type="submission" date="2016-10" db="EMBL/GenBank/DDBJ databases">
        <authorList>
            <person name="de Groot N.N."/>
        </authorList>
    </citation>
    <scope>NUCLEOTIDE SEQUENCE [LARGE SCALE GENOMIC DNA]</scope>
    <source>
        <strain evidence="2 3">CGMCC 1.9159</strain>
    </source>
</reference>
<dbReference type="AlphaFoldDB" id="A0A1G9IGS7"/>
<gene>
    <name evidence="2" type="ORF">SAMN04488242_0932</name>
</gene>
<evidence type="ECO:0000313" key="3">
    <source>
        <dbReference type="Proteomes" id="UP000199475"/>
    </source>
</evidence>
<evidence type="ECO:0000313" key="2">
    <source>
        <dbReference type="EMBL" id="SDL24397.1"/>
    </source>
</evidence>
<dbReference type="InterPro" id="IPR036514">
    <property type="entry name" value="SGNH_hydro_sf"/>
</dbReference>
<dbReference type="Pfam" id="PF13472">
    <property type="entry name" value="Lipase_GDSL_2"/>
    <property type="match status" value="1"/>
</dbReference>
<dbReference type="GO" id="GO:0004622">
    <property type="term" value="F:phosphatidylcholine lysophospholipase activity"/>
    <property type="evidence" value="ECO:0007669"/>
    <property type="project" value="TreeGrafter"/>
</dbReference>
<dbReference type="PANTHER" id="PTHR30383">
    <property type="entry name" value="THIOESTERASE 1/PROTEASE 1/LYSOPHOSPHOLIPASE L1"/>
    <property type="match status" value="1"/>
</dbReference>